<dbReference type="EMBL" id="CYXT01000005">
    <property type="protein sequence ID" value="CUM84731.1"/>
    <property type="molecule type" value="Genomic_DNA"/>
</dbReference>
<reference evidence="1 3" key="1">
    <citation type="submission" date="2015-09" db="EMBL/GenBank/DDBJ databases">
        <authorList>
            <consortium name="Pathogen Informatics"/>
        </authorList>
    </citation>
    <scope>NUCLEOTIDE SEQUENCE [LARGE SCALE GENOMIC DNA]</scope>
    <source>
        <strain evidence="1 3">2789STDY5608868</strain>
    </source>
</reference>
<dbReference type="Proteomes" id="UP000095598">
    <property type="component" value="Unassembled WGS sequence"/>
</dbReference>
<dbReference type="InterPro" id="IPR039498">
    <property type="entry name" value="NTP_transf_5"/>
</dbReference>
<dbReference type="RefSeq" id="WP_055258163.1">
    <property type="nucleotide sequence ID" value="NZ_CYXT01000005.1"/>
</dbReference>
<reference evidence="2 4" key="2">
    <citation type="journal article" date="2020" name="Cell Host Microbe">
        <title>Functional and Genomic Variation between Human-Derived Isolates of Lachnospiraceae Reveals Inter- and Intra-Species Diversity.</title>
        <authorList>
            <person name="Sorbara M.T."/>
            <person name="Littmann E.R."/>
            <person name="Fontana E."/>
            <person name="Moody T.U."/>
            <person name="Kohout C.E."/>
            <person name="Gjonbalaj M."/>
            <person name="Eaton V."/>
            <person name="Seok R."/>
            <person name="Leiner I.M."/>
            <person name="Pamer E.G."/>
        </authorList>
    </citation>
    <scope>NUCLEOTIDE SEQUENCE [LARGE SCALE GENOMIC DNA]</scope>
    <source>
        <strain evidence="2 4">MSK.14.57</strain>
    </source>
</reference>
<evidence type="ECO:0000313" key="1">
    <source>
        <dbReference type="EMBL" id="CUM84731.1"/>
    </source>
</evidence>
<dbReference type="AlphaFoldDB" id="A0A173S3E3"/>
<proteinExistence type="predicted"/>
<evidence type="ECO:0000313" key="4">
    <source>
        <dbReference type="Proteomes" id="UP001644750"/>
    </source>
</evidence>
<evidence type="ECO:0000313" key="3">
    <source>
        <dbReference type="Proteomes" id="UP000095598"/>
    </source>
</evidence>
<protein>
    <submittedName>
        <fullName evidence="2">Nucleotidyltransferase family protein</fullName>
    </submittedName>
</protein>
<dbReference type="Pfam" id="PF14907">
    <property type="entry name" value="NTP_transf_5"/>
    <property type="match status" value="1"/>
</dbReference>
<keyword evidence="4" id="KW-1185">Reference proteome</keyword>
<organism evidence="1 3">
    <name type="scientific">Anaerostipes hadrus</name>
    <dbReference type="NCBI Taxonomy" id="649756"/>
    <lineage>
        <taxon>Bacteria</taxon>
        <taxon>Bacillati</taxon>
        <taxon>Bacillota</taxon>
        <taxon>Clostridia</taxon>
        <taxon>Lachnospirales</taxon>
        <taxon>Lachnospiraceae</taxon>
        <taxon>Anaerostipes</taxon>
    </lineage>
</organism>
<evidence type="ECO:0000313" key="2">
    <source>
        <dbReference type="EMBL" id="NSJ79766.1"/>
    </source>
</evidence>
<sequence>MNLTNVFIDILRSAMTQTSCDMIEGLSTQDWEKIYDISQKQQLAPMIYQQIFSNESFQNSDPGFQQFWKGDTIDQAGNQARKSILFLMLFDKMRQNGLTPLIVKGIVCRDLYPNPDLRTSNDEDLYIPRDQFGKMDEFLQAEGFMREELIKDKVYQEVPYQNPRNGLYFELHMDLFPQESGAYGHFNQLFEDAFDTCMETDIQGSKVLTLNPKQNFLYLVCHSLKHFLHSGFGVRQACDLLYFAKKYHDQLDFHEIRNIMKEYHMDSFAMNVLDIGVCYLGFTWEELGLSKPSDVEIDCTALLDDMLDGGIFGQNDMNRVHSANITLNAAENESINAASGILASLFPEKEYIKTNYPYSRNYPFLLPVAYLHRIFKYLTHRNTDAINTGEKSSAQIGMERVKLLEKYKIVEK</sequence>
<name>A0A173S3E3_ANAHA</name>
<accession>A0A173S3E3</accession>
<gene>
    <name evidence="1" type="ORF">ERS852425_00991</name>
    <name evidence="2" type="ORF">G5A72_09260</name>
</gene>
<reference evidence="2" key="3">
    <citation type="submission" date="2020-02" db="EMBL/GenBank/DDBJ databases">
        <authorList>
            <person name="Littmann E."/>
            <person name="Sorbara M."/>
        </authorList>
    </citation>
    <scope>NUCLEOTIDE SEQUENCE</scope>
    <source>
        <strain evidence="2">MSK.14.57</strain>
    </source>
</reference>
<dbReference type="Proteomes" id="UP001644750">
    <property type="component" value="Unassembled WGS sequence"/>
</dbReference>
<dbReference type="EMBL" id="JAAITB010000019">
    <property type="protein sequence ID" value="NSJ79766.1"/>
    <property type="molecule type" value="Genomic_DNA"/>
</dbReference>